<gene>
    <name evidence="1" type="ORF">D3874_22895</name>
</gene>
<accession>A0A418WHE9</accession>
<keyword evidence="2" id="KW-1185">Reference proteome</keyword>
<organism evidence="1 2">
    <name type="scientific">Oleomonas cavernae</name>
    <dbReference type="NCBI Taxonomy" id="2320859"/>
    <lineage>
        <taxon>Bacteria</taxon>
        <taxon>Pseudomonadati</taxon>
        <taxon>Pseudomonadota</taxon>
        <taxon>Alphaproteobacteria</taxon>
        <taxon>Acetobacterales</taxon>
        <taxon>Acetobacteraceae</taxon>
        <taxon>Oleomonas</taxon>
    </lineage>
</organism>
<dbReference type="AlphaFoldDB" id="A0A418WHE9"/>
<dbReference type="Proteomes" id="UP000284605">
    <property type="component" value="Unassembled WGS sequence"/>
</dbReference>
<sequence length="88" mass="9561">MAVTELVGGQLSAIEGKDGWLFLKSFAATDVMSFYTNENSPPEAAINRQADVMERRHAWFAGRGIPLVSLVAPTIAWSIPRPCPRACA</sequence>
<dbReference type="EMBL" id="QYUK01000011">
    <property type="protein sequence ID" value="RJF89467.1"/>
    <property type="molecule type" value="Genomic_DNA"/>
</dbReference>
<protein>
    <submittedName>
        <fullName evidence="1">Uncharacterized protein</fullName>
    </submittedName>
</protein>
<name>A0A418WHE9_9PROT</name>
<comment type="caution">
    <text evidence="1">The sequence shown here is derived from an EMBL/GenBank/DDBJ whole genome shotgun (WGS) entry which is preliminary data.</text>
</comment>
<evidence type="ECO:0000313" key="2">
    <source>
        <dbReference type="Proteomes" id="UP000284605"/>
    </source>
</evidence>
<reference evidence="1 2" key="1">
    <citation type="submission" date="2018-09" db="EMBL/GenBank/DDBJ databases">
        <authorList>
            <person name="Zhu H."/>
        </authorList>
    </citation>
    <scope>NUCLEOTIDE SEQUENCE [LARGE SCALE GENOMIC DNA]</scope>
    <source>
        <strain evidence="1 2">K1W22B-8</strain>
    </source>
</reference>
<evidence type="ECO:0000313" key="1">
    <source>
        <dbReference type="EMBL" id="RJF89467.1"/>
    </source>
</evidence>
<proteinExistence type="predicted"/>
<dbReference type="RefSeq" id="WP_119781383.1">
    <property type="nucleotide sequence ID" value="NZ_QYUK01000011.1"/>
</dbReference>